<dbReference type="EMBL" id="BONX01000081">
    <property type="protein sequence ID" value="GIH01702.1"/>
    <property type="molecule type" value="Genomic_DNA"/>
</dbReference>
<sequence length="149" mass="14710">MAADADAPLAWRPVGAVVANLAMFAGAQALVQLEASVEERGLRAVFAVAGAAGAGLVALADDGVELSMFDSVRLGAELVRVMPAASDLAGSESARIGRALGGGANQRPSGRLPLTALAEYAPAAEPAGAAGKATGGVGTRSLRRRGAAF</sequence>
<accession>A0ABQ4F477</accession>
<evidence type="ECO:0000313" key="2">
    <source>
        <dbReference type="Proteomes" id="UP000621500"/>
    </source>
</evidence>
<name>A0ABQ4F477_9ACTN</name>
<organism evidence="1 2">
    <name type="scientific">Plantactinospora mayteni</name>
    <dbReference type="NCBI Taxonomy" id="566021"/>
    <lineage>
        <taxon>Bacteria</taxon>
        <taxon>Bacillati</taxon>
        <taxon>Actinomycetota</taxon>
        <taxon>Actinomycetes</taxon>
        <taxon>Micromonosporales</taxon>
        <taxon>Micromonosporaceae</taxon>
        <taxon>Plantactinospora</taxon>
    </lineage>
</organism>
<dbReference type="Proteomes" id="UP000621500">
    <property type="component" value="Unassembled WGS sequence"/>
</dbReference>
<evidence type="ECO:0000313" key="1">
    <source>
        <dbReference type="EMBL" id="GIH01702.1"/>
    </source>
</evidence>
<dbReference type="RefSeq" id="WP_203862931.1">
    <property type="nucleotide sequence ID" value="NZ_BAAAZQ010000015.1"/>
</dbReference>
<proteinExistence type="predicted"/>
<gene>
    <name evidence="1" type="ORF">Pma05_82740</name>
</gene>
<keyword evidence="2" id="KW-1185">Reference proteome</keyword>
<protein>
    <submittedName>
        <fullName evidence="1">Uncharacterized protein</fullName>
    </submittedName>
</protein>
<reference evidence="1 2" key="1">
    <citation type="submission" date="2021-01" db="EMBL/GenBank/DDBJ databases">
        <title>Whole genome shotgun sequence of Plantactinospora mayteni NBRC 109088.</title>
        <authorList>
            <person name="Komaki H."/>
            <person name="Tamura T."/>
        </authorList>
    </citation>
    <scope>NUCLEOTIDE SEQUENCE [LARGE SCALE GENOMIC DNA]</scope>
    <source>
        <strain evidence="1 2">NBRC 109088</strain>
    </source>
</reference>
<comment type="caution">
    <text evidence="1">The sequence shown here is derived from an EMBL/GenBank/DDBJ whole genome shotgun (WGS) entry which is preliminary data.</text>
</comment>